<accession>A0A268RWV4</accession>
<feature type="chain" id="PRO_5039301867" description="DUF4352 domain-containing protein" evidence="2">
    <location>
        <begin position="21"/>
        <end position="223"/>
    </location>
</feature>
<evidence type="ECO:0008006" key="5">
    <source>
        <dbReference type="Google" id="ProtNLM"/>
    </source>
</evidence>
<dbReference type="AlphaFoldDB" id="A0A268RWV4"/>
<organism evidence="3 4">
    <name type="scientific">Shouchella clausii</name>
    <name type="common">Alkalihalobacillus clausii</name>
    <dbReference type="NCBI Taxonomy" id="79880"/>
    <lineage>
        <taxon>Bacteria</taxon>
        <taxon>Bacillati</taxon>
        <taxon>Bacillota</taxon>
        <taxon>Bacilli</taxon>
        <taxon>Bacillales</taxon>
        <taxon>Bacillaceae</taxon>
        <taxon>Shouchella</taxon>
    </lineage>
</organism>
<evidence type="ECO:0000313" key="3">
    <source>
        <dbReference type="EMBL" id="PAF24710.1"/>
    </source>
</evidence>
<gene>
    <name evidence="3" type="ORF">CHH61_17300</name>
</gene>
<feature type="signal peptide" evidence="2">
    <location>
        <begin position="1"/>
        <end position="20"/>
    </location>
</feature>
<keyword evidence="2" id="KW-0732">Signal</keyword>
<dbReference type="EMBL" id="NPBS01000096">
    <property type="protein sequence ID" value="PAF24710.1"/>
    <property type="molecule type" value="Genomic_DNA"/>
</dbReference>
<evidence type="ECO:0000313" key="4">
    <source>
        <dbReference type="Proteomes" id="UP000216133"/>
    </source>
</evidence>
<name>A0A268RWV4_SHOCL</name>
<feature type="region of interest" description="Disordered" evidence="1">
    <location>
        <begin position="21"/>
        <end position="73"/>
    </location>
</feature>
<evidence type="ECO:0000256" key="2">
    <source>
        <dbReference type="SAM" id="SignalP"/>
    </source>
</evidence>
<dbReference type="PROSITE" id="PS51257">
    <property type="entry name" value="PROKAR_LIPOPROTEIN"/>
    <property type="match status" value="1"/>
</dbReference>
<reference evidence="3 4" key="1">
    <citation type="submission" date="2017-07" db="EMBL/GenBank/DDBJ databases">
        <title>Isolation and whole genome analysis of endospore-forming bacteria from heroin.</title>
        <authorList>
            <person name="Kalinowski J."/>
            <person name="Ahrens B."/>
            <person name="Al-Dilaimi A."/>
            <person name="Winkler A."/>
            <person name="Wibberg D."/>
            <person name="Schleenbecker U."/>
            <person name="Ruckert C."/>
            <person name="Wolfel R."/>
            <person name="Grass G."/>
        </authorList>
    </citation>
    <scope>NUCLEOTIDE SEQUENCE [LARGE SCALE GENOMIC DNA]</scope>
    <source>
        <strain evidence="3 4">7523-2</strain>
    </source>
</reference>
<sequence length="223" mass="24433">MKKNYLFVTIGLVSAITLSACGGGEDTNASDKNNDTEQETTENAEKGSASDESESEVNVEEETDGDWEYQVGDTNEDGSLRLLARNDTSETIETASISLDFPQVTVAEVVEWPADLADYYDFEPTGVIQIDVEVLNSSEETINFYIGQATITTSTGEQLEPDFLSSDHIGGEFIGSVNKSGSVRYMLESSDPNEIEWVRVLVDAPHDENFESVGDDIDVQIDF</sequence>
<dbReference type="Proteomes" id="UP000216133">
    <property type="component" value="Unassembled WGS sequence"/>
</dbReference>
<proteinExistence type="predicted"/>
<evidence type="ECO:0000256" key="1">
    <source>
        <dbReference type="SAM" id="MobiDB-lite"/>
    </source>
</evidence>
<feature type="compositionally biased region" description="Acidic residues" evidence="1">
    <location>
        <begin position="51"/>
        <end position="67"/>
    </location>
</feature>
<dbReference type="RefSeq" id="WP_095239291.1">
    <property type="nucleotide sequence ID" value="NZ_NPBS01000096.1"/>
</dbReference>
<comment type="caution">
    <text evidence="3">The sequence shown here is derived from an EMBL/GenBank/DDBJ whole genome shotgun (WGS) entry which is preliminary data.</text>
</comment>
<protein>
    <recommendedName>
        <fullName evidence="5">DUF4352 domain-containing protein</fullName>
    </recommendedName>
</protein>